<dbReference type="InterPro" id="IPR045526">
    <property type="entry name" value="DUF6471"/>
</dbReference>
<dbReference type="Pfam" id="PF20075">
    <property type="entry name" value="DUF6471"/>
    <property type="match status" value="2"/>
</dbReference>
<name>A0ABT2LC22_9RALS</name>
<feature type="domain" description="DUF6471" evidence="1">
    <location>
        <begin position="87"/>
        <end position="143"/>
    </location>
</feature>
<evidence type="ECO:0000313" key="3">
    <source>
        <dbReference type="Proteomes" id="UP001164420"/>
    </source>
</evidence>
<reference evidence="2 3" key="1">
    <citation type="journal article" date="2023" name="Front. Microbiol.">
        <title>Ralstonia chuxiongensis sp. nov., Ralstonia mojiangensis sp. nov., and Ralstonia soli sp. nov., isolated from tobacco fields, are three novel species in the family Burkholderiaceae.</title>
        <authorList>
            <person name="Lu C.H."/>
            <person name="Zhang Y.Y."/>
            <person name="Jiang N."/>
            <person name="Chen W."/>
            <person name="Shao X."/>
            <person name="Zhao Z.M."/>
            <person name="Lu W.L."/>
            <person name="Hu X."/>
            <person name="Xi Y.X."/>
            <person name="Zou S.Y."/>
            <person name="Wei Q.J."/>
            <person name="Lin Z.L."/>
            <person name="Gong L."/>
            <person name="Gai X.T."/>
            <person name="Zhang L.Q."/>
            <person name="Li J.Y."/>
            <person name="Jin Y."/>
            <person name="Xia Z.Y."/>
        </authorList>
    </citation>
    <scope>NUCLEOTIDE SEQUENCE [LARGE SCALE GENOMIC DNA]</scope>
    <source>
        <strain evidence="2 3">22TCJT01-1</strain>
    </source>
</reference>
<evidence type="ECO:0000313" key="2">
    <source>
        <dbReference type="EMBL" id="MCT7312772.1"/>
    </source>
</evidence>
<keyword evidence="3" id="KW-1185">Reference proteome</keyword>
<comment type="caution">
    <text evidence="2">The sequence shown here is derived from an EMBL/GenBank/DDBJ whole genome shotgun (WGS) entry which is preliminary data.</text>
</comment>
<dbReference type="Proteomes" id="UP001164420">
    <property type="component" value="Unassembled WGS sequence"/>
</dbReference>
<accession>A0ABT2LC22</accession>
<proteinExistence type="predicted"/>
<dbReference type="RefSeq" id="WP_260779664.1">
    <property type="nucleotide sequence ID" value="NZ_JAOCQI010000003.1"/>
</dbReference>
<dbReference type="EMBL" id="JAOCQI010000003">
    <property type="protein sequence ID" value="MCT7312772.1"/>
    <property type="molecule type" value="Genomic_DNA"/>
</dbReference>
<feature type="domain" description="DUF6471" evidence="1">
    <location>
        <begin position="8"/>
        <end position="70"/>
    </location>
</feature>
<organism evidence="2 3">
    <name type="scientific">Ralstonia mojiangensis</name>
    <dbReference type="NCBI Taxonomy" id="2953895"/>
    <lineage>
        <taxon>Bacteria</taxon>
        <taxon>Pseudomonadati</taxon>
        <taxon>Pseudomonadota</taxon>
        <taxon>Betaproteobacteria</taxon>
        <taxon>Burkholderiales</taxon>
        <taxon>Burkholderiaceae</taxon>
        <taxon>Ralstonia</taxon>
    </lineage>
</organism>
<gene>
    <name evidence="2" type="ORF">N5J06_17525</name>
</gene>
<evidence type="ECO:0000259" key="1">
    <source>
        <dbReference type="Pfam" id="PF20075"/>
    </source>
</evidence>
<protein>
    <submittedName>
        <fullName evidence="2">DUF6471 domain-containing protein</fullName>
    </submittedName>
</protein>
<sequence length="170" mass="18833">MSHVETPWTELASRTARGLLARKGASYQSVCDLMRASGIDESFRGVEGKINRGTYRASFFLRLLAVLGAECPEHWRPILALKGTDEIHAKHILLRELSARNFDIDVFAKKLATVGVSLPRESLAEQLTAGSFQFVVFLQLASVDRISGFERFVDDCDLVEASLRSQNCGS</sequence>